<name>A0AAF0UHR3_SOLVR</name>
<dbReference type="AlphaFoldDB" id="A0AAF0UHR3"/>
<evidence type="ECO:0000256" key="1">
    <source>
        <dbReference type="SAM" id="MobiDB-lite"/>
    </source>
</evidence>
<evidence type="ECO:0000313" key="4">
    <source>
        <dbReference type="Proteomes" id="UP001234989"/>
    </source>
</evidence>
<dbReference type="EMBL" id="CP133620">
    <property type="protein sequence ID" value="WMV45554.1"/>
    <property type="molecule type" value="Genomic_DNA"/>
</dbReference>
<evidence type="ECO:0000256" key="2">
    <source>
        <dbReference type="SAM" id="SignalP"/>
    </source>
</evidence>
<reference evidence="3" key="1">
    <citation type="submission" date="2023-08" db="EMBL/GenBank/DDBJ databases">
        <title>A de novo genome assembly of Solanum verrucosum Schlechtendal, a Mexican diploid species geographically isolated from the other diploid A-genome species in potato relatives.</title>
        <authorList>
            <person name="Hosaka K."/>
        </authorList>
    </citation>
    <scope>NUCLEOTIDE SEQUENCE</scope>
    <source>
        <tissue evidence="3">Young leaves</tissue>
    </source>
</reference>
<dbReference type="Proteomes" id="UP001234989">
    <property type="component" value="Chromosome 9"/>
</dbReference>
<evidence type="ECO:0000313" key="3">
    <source>
        <dbReference type="EMBL" id="WMV45554.1"/>
    </source>
</evidence>
<accession>A0AAF0UHR3</accession>
<feature type="signal peptide" evidence="2">
    <location>
        <begin position="1"/>
        <end position="23"/>
    </location>
</feature>
<sequence length="93" mass="10475">MLIYSKYLMKTLKFQVFLVLVEAWTHNAKRNKTPEKKEEGEASASPSLLGDSLKGHTLPFVPVRKTPKEHDQKVMKGAVGISPNSSPKQYYVT</sequence>
<keyword evidence="2" id="KW-0732">Signal</keyword>
<proteinExistence type="predicted"/>
<feature type="chain" id="PRO_5042023756" evidence="2">
    <location>
        <begin position="24"/>
        <end position="93"/>
    </location>
</feature>
<feature type="compositionally biased region" description="Polar residues" evidence="1">
    <location>
        <begin position="82"/>
        <end position="93"/>
    </location>
</feature>
<feature type="region of interest" description="Disordered" evidence="1">
    <location>
        <begin position="28"/>
        <end position="93"/>
    </location>
</feature>
<gene>
    <name evidence="3" type="ORF">MTR67_038939</name>
</gene>
<keyword evidence="4" id="KW-1185">Reference proteome</keyword>
<organism evidence="3 4">
    <name type="scientific">Solanum verrucosum</name>
    <dbReference type="NCBI Taxonomy" id="315347"/>
    <lineage>
        <taxon>Eukaryota</taxon>
        <taxon>Viridiplantae</taxon>
        <taxon>Streptophyta</taxon>
        <taxon>Embryophyta</taxon>
        <taxon>Tracheophyta</taxon>
        <taxon>Spermatophyta</taxon>
        <taxon>Magnoliopsida</taxon>
        <taxon>eudicotyledons</taxon>
        <taxon>Gunneridae</taxon>
        <taxon>Pentapetalae</taxon>
        <taxon>asterids</taxon>
        <taxon>lamiids</taxon>
        <taxon>Solanales</taxon>
        <taxon>Solanaceae</taxon>
        <taxon>Solanoideae</taxon>
        <taxon>Solaneae</taxon>
        <taxon>Solanum</taxon>
    </lineage>
</organism>
<protein>
    <submittedName>
        <fullName evidence="3">Uncharacterized protein</fullName>
    </submittedName>
</protein>